<keyword evidence="2" id="KW-1003">Cell membrane</keyword>
<organism evidence="10 11">
    <name type="scientific">Pseudomonas viridiflava</name>
    <name type="common">Phytomonas viridiflava</name>
    <dbReference type="NCBI Taxonomy" id="33069"/>
    <lineage>
        <taxon>Bacteria</taxon>
        <taxon>Pseudomonadati</taxon>
        <taxon>Pseudomonadota</taxon>
        <taxon>Gammaproteobacteria</taxon>
        <taxon>Pseudomonadales</taxon>
        <taxon>Pseudomonadaceae</taxon>
        <taxon>Pseudomonas</taxon>
    </lineage>
</organism>
<dbReference type="GO" id="GO:0005886">
    <property type="term" value="C:plasma membrane"/>
    <property type="evidence" value="ECO:0007669"/>
    <property type="project" value="UniProtKB-SubCell"/>
</dbReference>
<comment type="similarity">
    <text evidence="6">Belongs to the ABC-4 integral membrane protein family.</text>
</comment>
<evidence type="ECO:0000256" key="7">
    <source>
        <dbReference type="SAM" id="Phobius"/>
    </source>
</evidence>
<evidence type="ECO:0000259" key="9">
    <source>
        <dbReference type="Pfam" id="PF12704"/>
    </source>
</evidence>
<evidence type="ECO:0000256" key="2">
    <source>
        <dbReference type="ARBA" id="ARBA00022475"/>
    </source>
</evidence>
<dbReference type="PANTHER" id="PTHR30572">
    <property type="entry name" value="MEMBRANE COMPONENT OF TRANSPORTER-RELATED"/>
    <property type="match status" value="1"/>
</dbReference>
<sequence length="418" mass="44501">MARLQNATRNETGSMHEPANGYGPSLLHALIESLDSLRLLGRRSLLALLGIAVGCAAIVALLNVGASAANEAISAFKGMGTETMVASFPYSPDQKKPLPATMDTLALLEAIPIIAQVAPTIFYSARIRHAGRHVDASVIGTTSGLADVMGVTLSRGRFLSMFDQDATYAVIGHNVAKAFGMASPGKPFEQGMKLQIDHYLYTVIGIAAPHLDNPMIAIQVDESVFVPIEGMRRIQSAPQISSVLAKARDTVAIETDAEAFRHYLQQMTQGREVEVQVPQQLIEGLTRQASTFSYLLAGLGGISLLVGGAGVMNVMLMSVSERRREIGVRMAIGARPRDIRILFLLEAACLSVAGAMIGALTGLACAYGFVRFSGWTFVLAKESLPLGVGSSLIVGLFFGLYPALSAARMQPVQALRDD</sequence>
<feature type="transmembrane region" description="Helical" evidence="7">
    <location>
        <begin position="341"/>
        <end position="369"/>
    </location>
</feature>
<comment type="caution">
    <text evidence="10">The sequence shown here is derived from an EMBL/GenBank/DDBJ whole genome shotgun (WGS) entry which is preliminary data.</text>
</comment>
<evidence type="ECO:0000256" key="3">
    <source>
        <dbReference type="ARBA" id="ARBA00022692"/>
    </source>
</evidence>
<proteinExistence type="inferred from homology"/>
<evidence type="ECO:0000313" key="11">
    <source>
        <dbReference type="Proteomes" id="UP000273854"/>
    </source>
</evidence>
<keyword evidence="4 7" id="KW-1133">Transmembrane helix</keyword>
<dbReference type="Pfam" id="PF02687">
    <property type="entry name" value="FtsX"/>
    <property type="match status" value="1"/>
</dbReference>
<comment type="subcellular location">
    <subcellularLocation>
        <location evidence="1">Cell membrane</location>
        <topology evidence="1">Multi-pass membrane protein</topology>
    </subcellularLocation>
</comment>
<dbReference type="GO" id="GO:0022857">
    <property type="term" value="F:transmembrane transporter activity"/>
    <property type="evidence" value="ECO:0007669"/>
    <property type="project" value="TreeGrafter"/>
</dbReference>
<keyword evidence="3 7" id="KW-0812">Transmembrane</keyword>
<feature type="domain" description="MacB-like periplasmic core" evidence="9">
    <location>
        <begin position="44"/>
        <end position="261"/>
    </location>
</feature>
<evidence type="ECO:0000259" key="8">
    <source>
        <dbReference type="Pfam" id="PF02687"/>
    </source>
</evidence>
<evidence type="ECO:0000256" key="4">
    <source>
        <dbReference type="ARBA" id="ARBA00022989"/>
    </source>
</evidence>
<dbReference type="InterPro" id="IPR025857">
    <property type="entry name" value="MacB_PCD"/>
</dbReference>
<evidence type="ECO:0000256" key="1">
    <source>
        <dbReference type="ARBA" id="ARBA00004651"/>
    </source>
</evidence>
<dbReference type="InterPro" id="IPR003838">
    <property type="entry name" value="ABC3_permease_C"/>
</dbReference>
<accession>A0A3M5P7F4</accession>
<feature type="transmembrane region" description="Helical" evidence="7">
    <location>
        <begin position="384"/>
        <end position="404"/>
    </location>
</feature>
<reference evidence="10 11" key="1">
    <citation type="submission" date="2018-08" db="EMBL/GenBank/DDBJ databases">
        <title>Recombination of ecologically and evolutionarily significant loci maintains genetic cohesion in the Pseudomonas syringae species complex.</title>
        <authorList>
            <person name="Dillon M."/>
            <person name="Thakur S."/>
            <person name="Almeida R.N.D."/>
            <person name="Weir B.S."/>
            <person name="Guttman D.S."/>
        </authorList>
    </citation>
    <scope>NUCLEOTIDE SEQUENCE [LARGE SCALE GENOMIC DNA]</scope>
    <source>
        <strain evidence="10 11">ICMP 19473</strain>
    </source>
</reference>
<evidence type="ECO:0000313" key="10">
    <source>
        <dbReference type="EMBL" id="RMT80097.1"/>
    </source>
</evidence>
<feature type="transmembrane region" description="Helical" evidence="7">
    <location>
        <begin position="45"/>
        <end position="66"/>
    </location>
</feature>
<keyword evidence="5 7" id="KW-0472">Membrane</keyword>
<dbReference type="EMBL" id="RBTP01000048">
    <property type="protein sequence ID" value="RMT80097.1"/>
    <property type="molecule type" value="Genomic_DNA"/>
</dbReference>
<dbReference type="Proteomes" id="UP000273854">
    <property type="component" value="Unassembled WGS sequence"/>
</dbReference>
<dbReference type="InterPro" id="IPR050250">
    <property type="entry name" value="Macrolide_Exporter_MacB"/>
</dbReference>
<gene>
    <name evidence="10" type="ORF">ALP40_01026</name>
</gene>
<dbReference type="Pfam" id="PF12704">
    <property type="entry name" value="MacB_PCD"/>
    <property type="match status" value="1"/>
</dbReference>
<protein>
    <submittedName>
        <fullName evidence="10">ABC-type antimicrobial peptide transport system</fullName>
    </submittedName>
</protein>
<name>A0A3M5P7F4_PSEVI</name>
<feature type="transmembrane region" description="Helical" evidence="7">
    <location>
        <begin position="294"/>
        <end position="320"/>
    </location>
</feature>
<evidence type="ECO:0000256" key="6">
    <source>
        <dbReference type="ARBA" id="ARBA00038076"/>
    </source>
</evidence>
<dbReference type="PANTHER" id="PTHR30572:SF4">
    <property type="entry name" value="ABC TRANSPORTER PERMEASE YTRF"/>
    <property type="match status" value="1"/>
</dbReference>
<feature type="domain" description="ABC3 transporter permease C-terminal" evidence="8">
    <location>
        <begin position="300"/>
        <end position="411"/>
    </location>
</feature>
<evidence type="ECO:0000256" key="5">
    <source>
        <dbReference type="ARBA" id="ARBA00023136"/>
    </source>
</evidence>
<dbReference type="AlphaFoldDB" id="A0A3M5P7F4"/>